<dbReference type="InterPro" id="IPR011333">
    <property type="entry name" value="SKP1/BTB/POZ_sf"/>
</dbReference>
<comment type="caution">
    <text evidence="3">The sequence shown here is derived from an EMBL/GenBank/DDBJ whole genome shotgun (WGS) entry which is preliminary data.</text>
</comment>
<evidence type="ECO:0000256" key="1">
    <source>
        <dbReference type="SAM" id="MobiDB-lite"/>
    </source>
</evidence>
<gene>
    <name evidence="3" type="ORF">N0V83_002003</name>
</gene>
<dbReference type="OrthoDB" id="3677217at2759"/>
<dbReference type="Gene3D" id="3.30.710.10">
    <property type="entry name" value="Potassium Channel Kv1.1, Chain A"/>
    <property type="match status" value="1"/>
</dbReference>
<dbReference type="InterPro" id="IPR000210">
    <property type="entry name" value="BTB/POZ_dom"/>
</dbReference>
<dbReference type="CDD" id="cd18186">
    <property type="entry name" value="BTB_POZ_ZBTB_KLHL-like"/>
    <property type="match status" value="1"/>
</dbReference>
<dbReference type="PANTHER" id="PTHR47843">
    <property type="entry name" value="BTB DOMAIN-CONTAINING PROTEIN-RELATED"/>
    <property type="match status" value="1"/>
</dbReference>
<dbReference type="SUPFAM" id="SSF54695">
    <property type="entry name" value="POZ domain"/>
    <property type="match status" value="1"/>
</dbReference>
<feature type="region of interest" description="Disordered" evidence="1">
    <location>
        <begin position="214"/>
        <end position="258"/>
    </location>
</feature>
<feature type="compositionally biased region" description="Acidic residues" evidence="1">
    <location>
        <begin position="220"/>
        <end position="229"/>
    </location>
</feature>
<dbReference type="EMBL" id="JAPEUY010000003">
    <property type="protein sequence ID" value="KAJ4374925.1"/>
    <property type="molecule type" value="Genomic_DNA"/>
</dbReference>
<protein>
    <recommendedName>
        <fullName evidence="2">BTB domain-containing protein</fullName>
    </recommendedName>
</protein>
<proteinExistence type="predicted"/>
<dbReference type="Proteomes" id="UP001140560">
    <property type="component" value="Unassembled WGS sequence"/>
</dbReference>
<accession>A0A9W8YG70</accession>
<feature type="compositionally biased region" description="Basic and acidic residues" evidence="1">
    <location>
        <begin position="230"/>
        <end position="255"/>
    </location>
</feature>
<evidence type="ECO:0000259" key="2">
    <source>
        <dbReference type="PROSITE" id="PS50097"/>
    </source>
</evidence>
<dbReference type="PANTHER" id="PTHR47843:SF7">
    <property type="entry name" value="BTB DOMAIN-CONTAINING PROTEIN"/>
    <property type="match status" value="1"/>
</dbReference>
<feature type="domain" description="BTB" evidence="2">
    <location>
        <begin position="45"/>
        <end position="133"/>
    </location>
</feature>
<dbReference type="Pfam" id="PF00651">
    <property type="entry name" value="BTB"/>
    <property type="match status" value="1"/>
</dbReference>
<dbReference type="PROSITE" id="PS50097">
    <property type="entry name" value="BTB"/>
    <property type="match status" value="1"/>
</dbReference>
<dbReference type="SMART" id="SM00225">
    <property type="entry name" value="BTB"/>
    <property type="match status" value="1"/>
</dbReference>
<evidence type="ECO:0000313" key="4">
    <source>
        <dbReference type="Proteomes" id="UP001140560"/>
    </source>
</evidence>
<name>A0A9W8YG70_9PLEO</name>
<reference evidence="3" key="1">
    <citation type="submission" date="2022-10" db="EMBL/GenBank/DDBJ databases">
        <title>Tapping the CABI collections for fungal endophytes: first genome assemblies for Collariella, Neodidymelliopsis, Ascochyta clinopodiicola, Didymella pomorum, Didymosphaeria variabile, Neocosmospora piperis and Neocucurbitaria cava.</title>
        <authorList>
            <person name="Hill R."/>
        </authorList>
    </citation>
    <scope>NUCLEOTIDE SEQUENCE</scope>
    <source>
        <strain evidence="3">IMI 356814</strain>
    </source>
</reference>
<organism evidence="3 4">
    <name type="scientific">Neocucurbitaria cava</name>
    <dbReference type="NCBI Taxonomy" id="798079"/>
    <lineage>
        <taxon>Eukaryota</taxon>
        <taxon>Fungi</taxon>
        <taxon>Dikarya</taxon>
        <taxon>Ascomycota</taxon>
        <taxon>Pezizomycotina</taxon>
        <taxon>Dothideomycetes</taxon>
        <taxon>Pleosporomycetidae</taxon>
        <taxon>Pleosporales</taxon>
        <taxon>Pleosporineae</taxon>
        <taxon>Cucurbitariaceae</taxon>
        <taxon>Neocucurbitaria</taxon>
    </lineage>
</organism>
<keyword evidence="4" id="KW-1185">Reference proteome</keyword>
<dbReference type="AlphaFoldDB" id="A0A9W8YG70"/>
<evidence type="ECO:0000313" key="3">
    <source>
        <dbReference type="EMBL" id="KAJ4374925.1"/>
    </source>
</evidence>
<sequence>MAAPSQDPMSAIFQVERDREYQPRRLVEPAPRQINKSWYQNPTLSDLTIVYGEHGEKQFQAHRFVLCNSSEWFMSASSNLSFVRMSQSMTRLSINTTVKQEAHDRIIPLKEDHPDALEALFEFCYTGDYTETMDGDNHLEWTKNLFMQHARVFIVADKYMVPDLRELALDRLEARFTCEVQNGSRVFLKFAIEELYLNDNLFAYENWPVHANENSVDREDSNEDNEEYTPEEHGGGSEVATRKDEADDHDDRMDTDSDEEGIQALLKDTAGGLHHPLDCLRDLVVGVTVNVLRHLPDDDPHMLCWYVTVWGKKMPEFAGHFAVVSMTGRFPATM</sequence>